<comment type="caution">
    <text evidence="2">The sequence shown here is derived from an EMBL/GenBank/DDBJ whole genome shotgun (WGS) entry which is preliminary data.</text>
</comment>
<dbReference type="Proteomes" id="UP000475532">
    <property type="component" value="Unassembled WGS sequence"/>
</dbReference>
<reference evidence="2 3" key="1">
    <citation type="submission" date="2020-01" db="EMBL/GenBank/DDBJ databases">
        <title>Insect and environment-associated Actinomycetes.</title>
        <authorList>
            <person name="Currrie C."/>
            <person name="Chevrette M."/>
            <person name="Carlson C."/>
            <person name="Stubbendieck R."/>
            <person name="Wendt-Pienkowski E."/>
        </authorList>
    </citation>
    <scope>NUCLEOTIDE SEQUENCE [LARGE SCALE GENOMIC DNA]</scope>
    <source>
        <strain evidence="2 3">SID10258</strain>
    </source>
</reference>
<sequence length="122" mass="12999">MWPFRTKPSRGEHLSTRELRKALDLTTGDDRVWLLDRLAGAAPTATAQALKDLARMKDHAAAGGMCLKCGKRYPLPTVPTYVNGVHGYVCDDPACNPAPMPLALSVSTAPMPALTTPKGDAA</sequence>
<accession>A0A6L9QCU8</accession>
<dbReference type="RefSeq" id="WP_163053170.1">
    <property type="nucleotide sequence ID" value="NZ_JAAGLI010000093.1"/>
</dbReference>
<gene>
    <name evidence="1" type="ORF">G3I70_03385</name>
    <name evidence="2" type="ORF">G3I70_08375</name>
</gene>
<dbReference type="EMBL" id="JAAGLI010000093">
    <property type="protein sequence ID" value="NEA21543.1"/>
    <property type="molecule type" value="Genomic_DNA"/>
</dbReference>
<proteinExistence type="predicted"/>
<dbReference type="EMBL" id="JAAGLI010000213">
    <property type="protein sequence ID" value="NEA22503.1"/>
    <property type="molecule type" value="Genomic_DNA"/>
</dbReference>
<evidence type="ECO:0000313" key="2">
    <source>
        <dbReference type="EMBL" id="NEA22503.1"/>
    </source>
</evidence>
<name>A0A6L9QCU8_9ACTN</name>
<protein>
    <submittedName>
        <fullName evidence="2">Uncharacterized protein</fullName>
    </submittedName>
</protein>
<evidence type="ECO:0000313" key="3">
    <source>
        <dbReference type="Proteomes" id="UP000475532"/>
    </source>
</evidence>
<organism evidence="2 3">
    <name type="scientific">Actinomadura bangladeshensis</name>
    <dbReference type="NCBI Taxonomy" id="453573"/>
    <lineage>
        <taxon>Bacteria</taxon>
        <taxon>Bacillati</taxon>
        <taxon>Actinomycetota</taxon>
        <taxon>Actinomycetes</taxon>
        <taxon>Streptosporangiales</taxon>
        <taxon>Thermomonosporaceae</taxon>
        <taxon>Actinomadura</taxon>
    </lineage>
</organism>
<evidence type="ECO:0000313" key="1">
    <source>
        <dbReference type="EMBL" id="NEA21543.1"/>
    </source>
</evidence>
<dbReference type="AlphaFoldDB" id="A0A6L9QCU8"/>